<feature type="compositionally biased region" description="Low complexity" evidence="1">
    <location>
        <begin position="36"/>
        <end position="45"/>
    </location>
</feature>
<feature type="region of interest" description="Disordered" evidence="1">
    <location>
        <begin position="265"/>
        <end position="328"/>
    </location>
</feature>
<evidence type="ECO:0000256" key="1">
    <source>
        <dbReference type="SAM" id="MobiDB-lite"/>
    </source>
</evidence>
<feature type="region of interest" description="Disordered" evidence="1">
    <location>
        <begin position="88"/>
        <end position="114"/>
    </location>
</feature>
<feature type="compositionally biased region" description="Pro residues" evidence="1">
    <location>
        <begin position="306"/>
        <end position="320"/>
    </location>
</feature>
<gene>
    <name evidence="2" type="ORF">PHLCEN_2v4185</name>
</gene>
<feature type="compositionally biased region" description="Polar residues" evidence="1">
    <location>
        <begin position="281"/>
        <end position="292"/>
    </location>
</feature>
<dbReference type="AlphaFoldDB" id="A0A2R6PZ16"/>
<keyword evidence="3" id="KW-1185">Reference proteome</keyword>
<feature type="compositionally biased region" description="Low complexity" evidence="1">
    <location>
        <begin position="358"/>
        <end position="374"/>
    </location>
</feature>
<evidence type="ECO:0000313" key="3">
    <source>
        <dbReference type="Proteomes" id="UP000186601"/>
    </source>
</evidence>
<comment type="caution">
    <text evidence="2">The sequence shown here is derived from an EMBL/GenBank/DDBJ whole genome shotgun (WGS) entry which is preliminary data.</text>
</comment>
<dbReference type="EMBL" id="MLYV02000423">
    <property type="protein sequence ID" value="PSR99182.1"/>
    <property type="molecule type" value="Genomic_DNA"/>
</dbReference>
<organism evidence="2 3">
    <name type="scientific">Hermanssonia centrifuga</name>
    <dbReference type="NCBI Taxonomy" id="98765"/>
    <lineage>
        <taxon>Eukaryota</taxon>
        <taxon>Fungi</taxon>
        <taxon>Dikarya</taxon>
        <taxon>Basidiomycota</taxon>
        <taxon>Agaricomycotina</taxon>
        <taxon>Agaricomycetes</taxon>
        <taxon>Polyporales</taxon>
        <taxon>Meruliaceae</taxon>
        <taxon>Hermanssonia</taxon>
    </lineage>
</organism>
<evidence type="ECO:0000313" key="2">
    <source>
        <dbReference type="EMBL" id="PSR99182.1"/>
    </source>
</evidence>
<dbReference type="Proteomes" id="UP000186601">
    <property type="component" value="Unassembled WGS sequence"/>
</dbReference>
<feature type="region of interest" description="Disordered" evidence="1">
    <location>
        <begin position="358"/>
        <end position="387"/>
    </location>
</feature>
<sequence length="480" mass="52160">MSSTTHGRTSAAMHLTAEEDLNVDDWPNGSQPPPMELLELSNGLEESQDTIASTLDHKDAQERTDLPTPSSRRVLKGASAASFAKMIANASPGTPRPEPGSSTPKRKGKGKEVHDLGEEDEFGLMPVAVGRAIENVPILHGNTRALAARVDAMRATVEEGFSALETTVERRMDSLPLMVAAQLATAMGKYQHANSSDDAHTSVRQLRVIQDKLGQLQDAHNSSIAVMESRFKRLDNVFTDYSASVSSLELDVRDLSNIVCEKFGRRPPHRELPRSPPQGADSCTTLNLSGSSPDGAYPQATLNLPGSPPVLPFPQPPVTPPNHAFPRAAHNVPDAAYASPDGPPKKRQRVLRNRSAPYAALSASSPARPAPSLSHTAPERQGPALTRVSNSQMQEHVTDVLLGRREWNARTIRNQFFNLTNCVFTQHTHLAATVTNVSLDDNIEFVRVSFRNRPLALSFVNAWSLRDPAFCPRVTAVLST</sequence>
<feature type="compositionally biased region" description="Basic and acidic residues" evidence="1">
    <location>
        <begin position="55"/>
        <end position="65"/>
    </location>
</feature>
<feature type="region of interest" description="Disordered" evidence="1">
    <location>
        <begin position="1"/>
        <end position="75"/>
    </location>
</feature>
<reference evidence="2 3" key="1">
    <citation type="submission" date="2018-02" db="EMBL/GenBank/DDBJ databases">
        <title>Genome sequence of the basidiomycete white-rot fungus Phlebia centrifuga.</title>
        <authorList>
            <person name="Granchi Z."/>
            <person name="Peng M."/>
            <person name="de Vries R.P."/>
            <person name="Hilden K."/>
            <person name="Makela M.R."/>
            <person name="Grigoriev I."/>
            <person name="Riley R."/>
        </authorList>
    </citation>
    <scope>NUCLEOTIDE SEQUENCE [LARGE SCALE GENOMIC DNA]</scope>
    <source>
        <strain evidence="2 3">FBCC195</strain>
    </source>
</reference>
<protein>
    <submittedName>
        <fullName evidence="2">Uncharacterized protein</fullName>
    </submittedName>
</protein>
<proteinExistence type="predicted"/>
<name>A0A2R6PZ16_9APHY</name>
<accession>A0A2R6PZ16</accession>